<feature type="transmembrane region" description="Helical" evidence="1">
    <location>
        <begin position="263"/>
        <end position="287"/>
    </location>
</feature>
<feature type="transmembrane region" description="Helical" evidence="1">
    <location>
        <begin position="60"/>
        <end position="78"/>
    </location>
</feature>
<dbReference type="EMBL" id="JOOY01000008">
    <property type="protein sequence ID" value="OUJ03561.1"/>
    <property type="molecule type" value="Genomic_DNA"/>
</dbReference>
<feature type="transmembrane region" description="Helical" evidence="1">
    <location>
        <begin position="299"/>
        <end position="322"/>
    </location>
</feature>
<feature type="transmembrane region" description="Helical" evidence="1">
    <location>
        <begin position="153"/>
        <end position="171"/>
    </location>
</feature>
<feature type="transmembrane region" description="Helical" evidence="1">
    <location>
        <begin position="354"/>
        <end position="375"/>
    </location>
</feature>
<reference evidence="2 3" key="1">
    <citation type="submission" date="2014-06" db="EMBL/GenBank/DDBJ databases">
        <authorList>
            <person name="Ju J."/>
            <person name="Zhang J."/>
        </authorList>
    </citation>
    <scope>NUCLEOTIDE SEQUENCE [LARGE SCALE GENOMIC DNA]</scope>
    <source>
        <strain evidence="2">DmW_048</strain>
    </source>
</reference>
<keyword evidence="1" id="KW-1133">Transmembrane helix</keyword>
<feature type="transmembrane region" description="Helical" evidence="1">
    <location>
        <begin position="178"/>
        <end position="196"/>
    </location>
</feature>
<proteinExistence type="predicted"/>
<feature type="transmembrane region" description="Helical" evidence="1">
    <location>
        <begin position="439"/>
        <end position="459"/>
    </location>
</feature>
<feature type="transmembrane region" description="Helical" evidence="1">
    <location>
        <begin position="99"/>
        <end position="120"/>
    </location>
</feature>
<evidence type="ECO:0000313" key="3">
    <source>
        <dbReference type="Proteomes" id="UP000194999"/>
    </source>
</evidence>
<dbReference type="Proteomes" id="UP000194999">
    <property type="component" value="Unassembled WGS sequence"/>
</dbReference>
<accession>A0A252BGJ4</accession>
<comment type="caution">
    <text evidence="2">The sequence shown here is derived from an EMBL/GenBank/DDBJ whole genome shotgun (WGS) entry which is preliminary data.</text>
</comment>
<dbReference type="RefSeq" id="WP_094754844.1">
    <property type="nucleotide sequence ID" value="NZ_JOOY01000008.1"/>
</dbReference>
<gene>
    <name evidence="2" type="ORF">HK15_12695</name>
</gene>
<sequence length="476" mass="52245">MSRKTLHALRLYASPVFTRENPTFFTGLLFVGVCILATYFEHTPAAQHAGPFKLPPQLGVWWWLSLQALLTSIACHYWRQVRSPLASMTAGMIDAEYHAVHYVLASALLLLALPLVLIGAPPLNVLAQESLCAALSVNGDMVGPKQLRKPMRLLRVLLMFFIFAAFMFPGAQEAVLSAPWYVALGLIGISLIFTLIELHHRPTTPATAQSAYTPVKQDSPKILPYAKRTNTSTSTRISTLLLWQFTWLRQPAMPNTMATPGPVGFALSAAVLLIGFIILTVFMGVFTQGALPTWPHLKMGLRSAPVMLCMVFSSGLSTWLLARADWPFMLNLAGYGTRYNFAVALYATHAKRTVQLACMVTLTCAPLGVFLSNLPWHRLPLTALCLFSTVIGVSYLPSLGILLFKKSQTIFITVLNLLGSFVGLQSAFLIMLSKTQPPLWFYALTLSAIPFAACMAWAAPRALARADWPIQPPASP</sequence>
<keyword evidence="1" id="KW-0812">Transmembrane</keyword>
<evidence type="ECO:0000256" key="1">
    <source>
        <dbReference type="SAM" id="Phobius"/>
    </source>
</evidence>
<protein>
    <submittedName>
        <fullName evidence="2">Uncharacterized protein</fullName>
    </submittedName>
</protein>
<keyword evidence="1" id="KW-0472">Membrane</keyword>
<dbReference type="AlphaFoldDB" id="A0A252BGJ4"/>
<feature type="transmembrane region" description="Helical" evidence="1">
    <location>
        <begin position="411"/>
        <end position="433"/>
    </location>
</feature>
<feature type="transmembrane region" description="Helical" evidence="1">
    <location>
        <begin position="21"/>
        <end position="40"/>
    </location>
</feature>
<name>A0A252BGJ4_9PROT</name>
<evidence type="ECO:0000313" key="2">
    <source>
        <dbReference type="EMBL" id="OUJ03561.1"/>
    </source>
</evidence>
<feature type="transmembrane region" description="Helical" evidence="1">
    <location>
        <begin position="381"/>
        <end position="404"/>
    </location>
</feature>
<organism evidence="2 3">
    <name type="scientific">Acetobacter orientalis</name>
    <dbReference type="NCBI Taxonomy" id="146474"/>
    <lineage>
        <taxon>Bacteria</taxon>
        <taxon>Pseudomonadati</taxon>
        <taxon>Pseudomonadota</taxon>
        <taxon>Alphaproteobacteria</taxon>
        <taxon>Acetobacterales</taxon>
        <taxon>Acetobacteraceae</taxon>
        <taxon>Acetobacter</taxon>
    </lineage>
</organism>